<dbReference type="Proteomes" id="UP000198598">
    <property type="component" value="Unassembled WGS sequence"/>
</dbReference>
<dbReference type="EMBL" id="FOLQ01000050">
    <property type="protein sequence ID" value="SFF34149.1"/>
    <property type="molecule type" value="Genomic_DNA"/>
</dbReference>
<evidence type="ECO:0000313" key="1">
    <source>
        <dbReference type="EMBL" id="SFF34149.1"/>
    </source>
</evidence>
<protein>
    <recommendedName>
        <fullName evidence="3">SinR family protein</fullName>
    </recommendedName>
</protein>
<dbReference type="AlphaFoldDB" id="A0A1I2HVZ7"/>
<organism evidence="1 2">
    <name type="scientific">Spirosoma endophyticum</name>
    <dbReference type="NCBI Taxonomy" id="662367"/>
    <lineage>
        <taxon>Bacteria</taxon>
        <taxon>Pseudomonadati</taxon>
        <taxon>Bacteroidota</taxon>
        <taxon>Cytophagia</taxon>
        <taxon>Cytophagales</taxon>
        <taxon>Cytophagaceae</taxon>
        <taxon>Spirosoma</taxon>
    </lineage>
</organism>
<evidence type="ECO:0008006" key="3">
    <source>
        <dbReference type="Google" id="ProtNLM"/>
    </source>
</evidence>
<name>A0A1I2HVZ7_9BACT</name>
<proteinExistence type="predicted"/>
<evidence type="ECO:0000313" key="2">
    <source>
        <dbReference type="Proteomes" id="UP000198598"/>
    </source>
</evidence>
<keyword evidence="2" id="KW-1185">Reference proteome</keyword>
<sequence>MKAYLISCQFKNSVHNYQSLNAEIRKLGSGCHCIDSIWIIKSSLSSTQIATLLKPFVYSGDKFIVIGINQDASWLGFDENCTSWLQSNL</sequence>
<accession>A0A1I2HVZ7</accession>
<gene>
    <name evidence="1" type="ORF">SAMN05216167_15022</name>
</gene>
<reference evidence="1 2" key="1">
    <citation type="submission" date="2016-10" db="EMBL/GenBank/DDBJ databases">
        <authorList>
            <person name="de Groot N.N."/>
        </authorList>
    </citation>
    <scope>NUCLEOTIDE SEQUENCE [LARGE SCALE GENOMIC DNA]</scope>
    <source>
        <strain evidence="1 2">DSM 26130</strain>
    </source>
</reference>